<dbReference type="EMBL" id="AP024169">
    <property type="protein sequence ID" value="BCN30554.1"/>
    <property type="molecule type" value="Genomic_DNA"/>
</dbReference>
<keyword evidence="12 16" id="KW-0378">Hydrolase</keyword>
<comment type="similarity">
    <text evidence="6 16">In the C-terminal section; belongs to the PRA-PH family.</text>
</comment>
<dbReference type="PANTHER" id="PTHR42945">
    <property type="entry name" value="HISTIDINE BIOSYNTHESIS BIFUNCTIONAL PROTEIN"/>
    <property type="match status" value="1"/>
</dbReference>
<evidence type="ECO:0000256" key="9">
    <source>
        <dbReference type="ARBA" id="ARBA00022490"/>
    </source>
</evidence>
<evidence type="ECO:0000256" key="8">
    <source>
        <dbReference type="ARBA" id="ARBA00009667"/>
    </source>
</evidence>
<comment type="pathway">
    <text evidence="4 16">Amino-acid biosynthesis; L-histidine biosynthesis; L-histidine from 5-phospho-alpha-D-ribose 1-diphosphate: step 3/9.</text>
</comment>
<evidence type="ECO:0000256" key="11">
    <source>
        <dbReference type="ARBA" id="ARBA00022741"/>
    </source>
</evidence>
<dbReference type="SUPFAM" id="SSF141734">
    <property type="entry name" value="HisI-like"/>
    <property type="match status" value="1"/>
</dbReference>
<dbReference type="HAMAP" id="MF_01020">
    <property type="entry name" value="HisE"/>
    <property type="match status" value="1"/>
</dbReference>
<evidence type="ECO:0000256" key="14">
    <source>
        <dbReference type="ARBA" id="ARBA00023102"/>
    </source>
</evidence>
<keyword evidence="20" id="KW-1185">Reference proteome</keyword>
<dbReference type="EC" id="3.6.1.31" evidence="16"/>
<dbReference type="SUPFAM" id="SSF51366">
    <property type="entry name" value="Ribulose-phoshate binding barrel"/>
    <property type="match status" value="1"/>
</dbReference>
<sequence>MSYKKIIPFINASNEVKSNVVSLAFEYANSGADELIIYDYAPNEEALEKLLVIGKEVVKLVDIPVTLGLFVKRFEDVKKALYTGCNKVLIKYSLTNDDKVIKEASERFGNDKLVVELDEVTELTKDFSQKLKELGIDTIMIKHVDVSDNLRASIKESVLPILIRDSLTRNDLAELMNIPNVESVSTNYFEHKEILKAKMALKDANINVNTFDSQKEFKEFKLNSDGLLPVVVQDYKTNEVLMVAYMNEEAYNNTIQTGKMTYYSRSRKEQWLKGDTSGHYQYVKSLSIDCDSDTLLAKVHQIGAACHTGNRTCFYTEIVKKEYDDTNPLTVFSDVYNIIMDRKNNPKEGSYTNYLFDKGIDKILKKCGEEATEIVIAAKNPDAEELKYEISDFLYHMMVLMAECGLDWDDITKELAHRR</sequence>
<protein>
    <recommendedName>
        <fullName evidence="16">Histidine biosynthesis bifunctional protein HisIE</fullName>
    </recommendedName>
    <domain>
        <recommendedName>
            <fullName evidence="16">Phosphoribosyl-AMP cyclohydrolase</fullName>
            <shortName evidence="16">PRA-CH</shortName>
            <ecNumber evidence="16">3.5.4.19</ecNumber>
        </recommendedName>
    </domain>
    <domain>
        <recommendedName>
            <fullName evidence="16">Phosphoribosyl-ATP pyrophosphatase</fullName>
            <shortName evidence="16">PRA-PH</shortName>
            <ecNumber evidence="16">3.6.1.31</ecNumber>
        </recommendedName>
    </domain>
</protein>
<dbReference type="RefSeq" id="WP_271715765.1">
    <property type="nucleotide sequence ID" value="NZ_AP024169.1"/>
</dbReference>
<evidence type="ECO:0000256" key="13">
    <source>
        <dbReference type="ARBA" id="ARBA00022840"/>
    </source>
</evidence>
<dbReference type="Pfam" id="PF00977">
    <property type="entry name" value="His_biosynth"/>
    <property type="match status" value="1"/>
</dbReference>
<feature type="domain" description="Phosphoribosyl-AMP cyclohydrolase" evidence="18">
    <location>
        <begin position="242"/>
        <end position="315"/>
    </location>
</feature>
<evidence type="ECO:0000256" key="6">
    <source>
        <dbReference type="ARBA" id="ARBA00007731"/>
    </source>
</evidence>
<name>A0A7R7EKR4_9FIRM</name>
<comment type="similarity">
    <text evidence="7 16">In the N-terminal section; belongs to the PRA-CH family.</text>
</comment>
<evidence type="ECO:0000256" key="12">
    <source>
        <dbReference type="ARBA" id="ARBA00022801"/>
    </source>
</evidence>
<accession>A0A7R7EKR4</accession>
<dbReference type="NCBIfam" id="NF002747">
    <property type="entry name" value="PRK02759.1"/>
    <property type="match status" value="1"/>
</dbReference>
<keyword evidence="15 16" id="KW-0511">Multifunctional enzyme</keyword>
<dbReference type="InterPro" id="IPR021130">
    <property type="entry name" value="PRib-ATP_PPHydrolase-like"/>
</dbReference>
<proteinExistence type="inferred from homology"/>
<dbReference type="GO" id="GO:0004636">
    <property type="term" value="F:phosphoribosyl-ATP diphosphatase activity"/>
    <property type="evidence" value="ECO:0007669"/>
    <property type="project" value="UniProtKB-UniRule"/>
</dbReference>
<evidence type="ECO:0000256" key="7">
    <source>
        <dbReference type="ARBA" id="ARBA00008299"/>
    </source>
</evidence>
<dbReference type="KEGG" id="ahb:bsdtb5_18490"/>
<dbReference type="GO" id="GO:0005524">
    <property type="term" value="F:ATP binding"/>
    <property type="evidence" value="ECO:0007669"/>
    <property type="project" value="UniProtKB-KW"/>
</dbReference>
<keyword evidence="13 16" id="KW-0067">ATP-binding</keyword>
<evidence type="ECO:0000256" key="4">
    <source>
        <dbReference type="ARBA" id="ARBA00005169"/>
    </source>
</evidence>
<feature type="region of interest" description="Phosphoribosyl-ATP pyrophosphohydrolase" evidence="16">
    <location>
        <begin position="332"/>
        <end position="419"/>
    </location>
</feature>
<dbReference type="Gene3D" id="3.10.20.810">
    <property type="entry name" value="Phosphoribosyl-AMP cyclohydrolase"/>
    <property type="match status" value="1"/>
</dbReference>
<dbReference type="InterPro" id="IPR038019">
    <property type="entry name" value="PRib_AMP_CycHydrolase_sf"/>
</dbReference>
<dbReference type="InterPro" id="IPR026660">
    <property type="entry name" value="PRA-CH"/>
</dbReference>
<dbReference type="NCBIfam" id="TIGR03188">
    <property type="entry name" value="histidine_hisI"/>
    <property type="match status" value="1"/>
</dbReference>
<reference evidence="19 20" key="1">
    <citation type="submission" date="2020-11" db="EMBL/GenBank/DDBJ databases">
        <title>Draft genome sequencing of a Lachnospiraceae strain isolated from anoxic soil subjected to BSD treatment.</title>
        <authorList>
            <person name="Uek A."/>
            <person name="Tonouchi A."/>
        </authorList>
    </citation>
    <scope>NUCLEOTIDE SEQUENCE [LARGE SCALE GENOMIC DNA]</scope>
    <source>
        <strain evidence="19 20">TB5</strain>
    </source>
</reference>
<dbReference type="HAMAP" id="MF_01019">
    <property type="entry name" value="HisIE"/>
    <property type="match status" value="1"/>
</dbReference>
<evidence type="ECO:0000256" key="5">
    <source>
        <dbReference type="ARBA" id="ARBA00005204"/>
    </source>
</evidence>
<gene>
    <name evidence="16" type="primary">hisI</name>
    <name evidence="16" type="synonym">hisIE</name>
    <name evidence="19" type="ORF">bsdtb5_18490</name>
</gene>
<evidence type="ECO:0000256" key="17">
    <source>
        <dbReference type="RuleBase" id="RU003657"/>
    </source>
</evidence>
<dbReference type="UniPathway" id="UPA00031">
    <property type="reaction ID" value="UER00007"/>
</dbReference>
<dbReference type="PANTHER" id="PTHR42945:SF1">
    <property type="entry name" value="HISTIDINE BIOSYNTHESIS BIFUNCTIONAL PROTEIN HIS7"/>
    <property type="match status" value="1"/>
</dbReference>
<dbReference type="InterPro" id="IPR002496">
    <property type="entry name" value="PRib_AMP_CycHydrolase_dom"/>
</dbReference>
<dbReference type="SUPFAM" id="SSF101386">
    <property type="entry name" value="all-alpha NTP pyrophosphatases"/>
    <property type="match status" value="1"/>
</dbReference>
<evidence type="ECO:0000256" key="10">
    <source>
        <dbReference type="ARBA" id="ARBA00022605"/>
    </source>
</evidence>
<comment type="subcellular location">
    <subcellularLocation>
        <location evidence="3 16">Cytoplasm</location>
    </subcellularLocation>
</comment>
<evidence type="ECO:0000313" key="19">
    <source>
        <dbReference type="EMBL" id="BCN30554.1"/>
    </source>
</evidence>
<dbReference type="EC" id="3.5.4.19" evidence="16"/>
<dbReference type="HAMAP" id="MF_01021">
    <property type="entry name" value="HisI"/>
    <property type="match status" value="1"/>
</dbReference>
<dbReference type="Gene3D" id="3.20.20.70">
    <property type="entry name" value="Aldolase class I"/>
    <property type="match status" value="1"/>
</dbReference>
<comment type="pathway">
    <text evidence="5 16">Amino-acid biosynthesis; L-histidine biosynthesis; L-histidine from 5-phospho-alpha-D-ribose 1-diphosphate: step 2/9.</text>
</comment>
<comment type="similarity">
    <text evidence="8 17">Belongs to the HisA/HisF family.</text>
</comment>
<dbReference type="CDD" id="cd11534">
    <property type="entry name" value="NTP-PPase_HisIE_like"/>
    <property type="match status" value="1"/>
</dbReference>
<dbReference type="InterPro" id="IPR011060">
    <property type="entry name" value="RibuloseP-bd_barrel"/>
</dbReference>
<evidence type="ECO:0000256" key="1">
    <source>
        <dbReference type="ARBA" id="ARBA00000024"/>
    </source>
</evidence>
<dbReference type="NCBIfam" id="NF000768">
    <property type="entry name" value="PRK00051.1"/>
    <property type="match status" value="1"/>
</dbReference>
<evidence type="ECO:0000256" key="16">
    <source>
        <dbReference type="HAMAP-Rule" id="MF_01019"/>
    </source>
</evidence>
<evidence type="ECO:0000256" key="3">
    <source>
        <dbReference type="ARBA" id="ARBA00004496"/>
    </source>
</evidence>
<evidence type="ECO:0000313" key="20">
    <source>
        <dbReference type="Proteomes" id="UP000595897"/>
    </source>
</evidence>
<dbReference type="Pfam" id="PF01502">
    <property type="entry name" value="PRA-CH"/>
    <property type="match status" value="1"/>
</dbReference>
<evidence type="ECO:0000259" key="18">
    <source>
        <dbReference type="Pfam" id="PF01502"/>
    </source>
</evidence>
<organism evidence="19 20">
    <name type="scientific">Anaeromicropila herbilytica</name>
    <dbReference type="NCBI Taxonomy" id="2785025"/>
    <lineage>
        <taxon>Bacteria</taxon>
        <taxon>Bacillati</taxon>
        <taxon>Bacillota</taxon>
        <taxon>Clostridia</taxon>
        <taxon>Lachnospirales</taxon>
        <taxon>Lachnospiraceae</taxon>
        <taxon>Anaeromicropila</taxon>
    </lineage>
</organism>
<keyword evidence="9 16" id="KW-0963">Cytoplasm</keyword>
<dbReference type="GO" id="GO:0000105">
    <property type="term" value="P:L-histidine biosynthetic process"/>
    <property type="evidence" value="ECO:0007669"/>
    <property type="project" value="UniProtKB-UniRule"/>
</dbReference>
<keyword evidence="11 16" id="KW-0547">Nucleotide-binding</keyword>
<dbReference type="Proteomes" id="UP000595897">
    <property type="component" value="Chromosome"/>
</dbReference>
<dbReference type="Pfam" id="PF01503">
    <property type="entry name" value="PRA-PH"/>
    <property type="match status" value="1"/>
</dbReference>
<keyword evidence="10 16" id="KW-0028">Amino-acid biosynthesis</keyword>
<evidence type="ECO:0000256" key="2">
    <source>
        <dbReference type="ARBA" id="ARBA00001460"/>
    </source>
</evidence>
<comment type="catalytic activity">
    <reaction evidence="1 16">
        <text>1-(5-phospho-beta-D-ribosyl)-5'-AMP + H2O = 1-(5-phospho-beta-D-ribosyl)-5-[(5-phospho-beta-D-ribosylamino)methylideneamino]imidazole-4-carboxamide</text>
        <dbReference type="Rhea" id="RHEA:20049"/>
        <dbReference type="ChEBI" id="CHEBI:15377"/>
        <dbReference type="ChEBI" id="CHEBI:58435"/>
        <dbReference type="ChEBI" id="CHEBI:59457"/>
        <dbReference type="EC" id="3.5.4.19"/>
    </reaction>
</comment>
<dbReference type="FunFam" id="3.10.20.810:FF:000001">
    <property type="entry name" value="Histidine biosynthesis bifunctional protein HisIE"/>
    <property type="match status" value="1"/>
</dbReference>
<dbReference type="InterPro" id="IPR008179">
    <property type="entry name" value="HisE"/>
</dbReference>
<keyword evidence="14 16" id="KW-0368">Histidine biosynthesis</keyword>
<dbReference type="InterPro" id="IPR006062">
    <property type="entry name" value="His_biosynth"/>
</dbReference>
<dbReference type="InterPro" id="IPR023019">
    <property type="entry name" value="His_synth_HisIE"/>
</dbReference>
<evidence type="ECO:0000256" key="15">
    <source>
        <dbReference type="ARBA" id="ARBA00023268"/>
    </source>
</evidence>
<dbReference type="GO" id="GO:0004635">
    <property type="term" value="F:phosphoribosyl-AMP cyclohydrolase activity"/>
    <property type="evidence" value="ECO:0007669"/>
    <property type="project" value="UniProtKB-UniRule"/>
</dbReference>
<dbReference type="AlphaFoldDB" id="A0A7R7EKR4"/>
<dbReference type="Gene3D" id="1.10.287.1080">
    <property type="entry name" value="MazG-like"/>
    <property type="match status" value="1"/>
</dbReference>
<dbReference type="InterPro" id="IPR013785">
    <property type="entry name" value="Aldolase_TIM"/>
</dbReference>
<comment type="catalytic activity">
    <reaction evidence="2 16">
        <text>1-(5-phospho-beta-D-ribosyl)-ATP + H2O = 1-(5-phospho-beta-D-ribosyl)-5'-AMP + diphosphate + H(+)</text>
        <dbReference type="Rhea" id="RHEA:22828"/>
        <dbReference type="ChEBI" id="CHEBI:15377"/>
        <dbReference type="ChEBI" id="CHEBI:15378"/>
        <dbReference type="ChEBI" id="CHEBI:33019"/>
        <dbReference type="ChEBI" id="CHEBI:59457"/>
        <dbReference type="ChEBI" id="CHEBI:73183"/>
        <dbReference type="EC" id="3.6.1.31"/>
    </reaction>
</comment>
<feature type="region of interest" description="Phosphoribosyl-AMP cyclohydrolase" evidence="16">
    <location>
        <begin position="1"/>
        <end position="331"/>
    </location>
</feature>
<dbReference type="GO" id="GO:0005737">
    <property type="term" value="C:cytoplasm"/>
    <property type="evidence" value="ECO:0007669"/>
    <property type="project" value="UniProtKB-SubCell"/>
</dbReference>